<dbReference type="EMBL" id="JAEFCI010010151">
    <property type="protein sequence ID" value="KAG5457397.1"/>
    <property type="molecule type" value="Genomic_DNA"/>
</dbReference>
<dbReference type="GO" id="GO:0006368">
    <property type="term" value="P:transcription elongation by RNA polymerase II"/>
    <property type="evidence" value="ECO:0007669"/>
    <property type="project" value="TreeGrafter"/>
</dbReference>
<evidence type="ECO:0000313" key="3">
    <source>
        <dbReference type="Proteomes" id="UP000673691"/>
    </source>
</evidence>
<keyword evidence="3" id="KW-1185">Reference proteome</keyword>
<dbReference type="PANTHER" id="PTHR12732:SF0">
    <property type="entry name" value="PCI DOMAIN-CONTAINING PROTEIN 2"/>
    <property type="match status" value="1"/>
</dbReference>
<dbReference type="OrthoDB" id="10252687at2759"/>
<sequence>MAEKLKAFVADLADAIADEDGEQLAAWRRPAPLLPPPPQPPDLEWICSQTLEEPWPEVVMAYFRVGWALDESLFAAAYETQVKLAQYPLLSRWPGGGGGGDERTSALPRFPVPRVPLRVDRAQPFCLDVAPSHHHYFRRSFYRFFQVSSRWVLPVGYLVCSELRQLAVWADAQLEAAGEKTGKLEDAARVISKAFSICTTDRCAGRHRGFVPASTVTPPLLPHPIPAAARNPRAADVEKFCVAHQIRVSNARLRFAFRRQTGLRCPNPENGGRTFLLTCYSRYTSRYVPQAPRSRSRGLMESGRERRGNGDQPGPFSDHYQVKRQNLCRNVLRSLKVTVLPELSEYPVTQQATFHYYQGVLFFLKEDYANVRISGGPLSVFFYFWNVPAAARCFPRPDIRTGR</sequence>
<evidence type="ECO:0000313" key="2">
    <source>
        <dbReference type="EMBL" id="KAG5457397.1"/>
    </source>
</evidence>
<reference evidence="2 3" key="1">
    <citation type="journal article" name="Sci. Rep.">
        <title>Genome-scale phylogenetic analyses confirm Olpidium as the closest living zoosporic fungus to the non-flagellated, terrestrial fungi.</title>
        <authorList>
            <person name="Chang Y."/>
            <person name="Rochon D."/>
            <person name="Sekimoto S."/>
            <person name="Wang Y."/>
            <person name="Chovatia M."/>
            <person name="Sandor L."/>
            <person name="Salamov A."/>
            <person name="Grigoriev I.V."/>
            <person name="Stajich J.E."/>
            <person name="Spatafora J.W."/>
        </authorList>
    </citation>
    <scope>NUCLEOTIDE SEQUENCE [LARGE SCALE GENOMIC DNA]</scope>
    <source>
        <strain evidence="2">S191</strain>
    </source>
</reference>
<name>A0A8H7ZQP3_9FUNG</name>
<dbReference type="GO" id="GO:0070390">
    <property type="term" value="C:transcription export complex 2"/>
    <property type="evidence" value="ECO:0007669"/>
    <property type="project" value="TreeGrafter"/>
</dbReference>
<proteinExistence type="predicted"/>
<dbReference type="GO" id="GO:0003690">
    <property type="term" value="F:double-stranded DNA binding"/>
    <property type="evidence" value="ECO:0007669"/>
    <property type="project" value="InterPro"/>
</dbReference>
<dbReference type="GO" id="GO:0016973">
    <property type="term" value="P:poly(A)+ mRNA export from nucleus"/>
    <property type="evidence" value="ECO:0007669"/>
    <property type="project" value="TreeGrafter"/>
</dbReference>
<evidence type="ECO:0000256" key="1">
    <source>
        <dbReference type="SAM" id="MobiDB-lite"/>
    </source>
</evidence>
<accession>A0A8H7ZQP3</accession>
<organism evidence="2 3">
    <name type="scientific">Olpidium bornovanus</name>
    <dbReference type="NCBI Taxonomy" id="278681"/>
    <lineage>
        <taxon>Eukaryota</taxon>
        <taxon>Fungi</taxon>
        <taxon>Fungi incertae sedis</taxon>
        <taxon>Olpidiomycota</taxon>
        <taxon>Olpidiomycotina</taxon>
        <taxon>Olpidiomycetes</taxon>
        <taxon>Olpidiales</taxon>
        <taxon>Olpidiaceae</taxon>
        <taxon>Olpidium</taxon>
    </lineage>
</organism>
<dbReference type="GO" id="GO:0000973">
    <property type="term" value="P:post-transcriptional tethering of RNA polymerase II gene DNA at nuclear periphery"/>
    <property type="evidence" value="ECO:0007669"/>
    <property type="project" value="TreeGrafter"/>
</dbReference>
<feature type="region of interest" description="Disordered" evidence="1">
    <location>
        <begin position="290"/>
        <end position="316"/>
    </location>
</feature>
<gene>
    <name evidence="2" type="ORF">BJ554DRAFT_2603</name>
</gene>
<dbReference type="InterPro" id="IPR045114">
    <property type="entry name" value="Csn12-like"/>
</dbReference>
<dbReference type="GO" id="GO:0003723">
    <property type="term" value="F:RNA binding"/>
    <property type="evidence" value="ECO:0007669"/>
    <property type="project" value="InterPro"/>
</dbReference>
<dbReference type="AlphaFoldDB" id="A0A8H7ZQP3"/>
<protein>
    <submittedName>
        <fullName evidence="2">Uncharacterized protein</fullName>
    </submittedName>
</protein>
<comment type="caution">
    <text evidence="2">The sequence shown here is derived from an EMBL/GenBank/DDBJ whole genome shotgun (WGS) entry which is preliminary data.</text>
</comment>
<dbReference type="Proteomes" id="UP000673691">
    <property type="component" value="Unassembled WGS sequence"/>
</dbReference>
<dbReference type="PANTHER" id="PTHR12732">
    <property type="entry name" value="UNCHARACTERIZED PROTEASOME COMPONENT REGION PCI-CONTAINING"/>
    <property type="match status" value="1"/>
</dbReference>